<evidence type="ECO:0000259" key="1">
    <source>
        <dbReference type="Pfam" id="PF01507"/>
    </source>
</evidence>
<dbReference type="KEGG" id="gax:Pan161_58770"/>
<feature type="domain" description="Phosphoadenosine phosphosulphate reductase" evidence="1">
    <location>
        <begin position="3"/>
        <end position="206"/>
    </location>
</feature>
<dbReference type="SUPFAM" id="SSF52402">
    <property type="entry name" value="Adenine nucleotide alpha hydrolases-like"/>
    <property type="match status" value="1"/>
</dbReference>
<organism evidence="2 3">
    <name type="scientific">Gimesia algae</name>
    <dbReference type="NCBI Taxonomy" id="2527971"/>
    <lineage>
        <taxon>Bacteria</taxon>
        <taxon>Pseudomonadati</taxon>
        <taxon>Planctomycetota</taxon>
        <taxon>Planctomycetia</taxon>
        <taxon>Planctomycetales</taxon>
        <taxon>Planctomycetaceae</taxon>
        <taxon>Gimesia</taxon>
    </lineage>
</organism>
<evidence type="ECO:0000313" key="3">
    <source>
        <dbReference type="Proteomes" id="UP000316855"/>
    </source>
</evidence>
<dbReference type="RefSeq" id="WP_197995572.1">
    <property type="nucleotide sequence ID" value="NZ_CP036343.1"/>
</dbReference>
<dbReference type="InterPro" id="IPR002500">
    <property type="entry name" value="PAPS_reduct_dom"/>
</dbReference>
<reference evidence="2 3" key="1">
    <citation type="submission" date="2019-02" db="EMBL/GenBank/DDBJ databases">
        <title>Deep-cultivation of Planctomycetes and their phenomic and genomic characterization uncovers novel biology.</title>
        <authorList>
            <person name="Wiegand S."/>
            <person name="Jogler M."/>
            <person name="Boedeker C."/>
            <person name="Pinto D."/>
            <person name="Vollmers J."/>
            <person name="Rivas-Marin E."/>
            <person name="Kohn T."/>
            <person name="Peeters S.H."/>
            <person name="Heuer A."/>
            <person name="Rast P."/>
            <person name="Oberbeckmann S."/>
            <person name="Bunk B."/>
            <person name="Jeske O."/>
            <person name="Meyerdierks A."/>
            <person name="Storesund J.E."/>
            <person name="Kallscheuer N."/>
            <person name="Luecker S."/>
            <person name="Lage O.M."/>
            <person name="Pohl T."/>
            <person name="Merkel B.J."/>
            <person name="Hornburger P."/>
            <person name="Mueller R.-W."/>
            <person name="Bruemmer F."/>
            <person name="Labrenz M."/>
            <person name="Spormann A.M."/>
            <person name="Op den Camp H."/>
            <person name="Overmann J."/>
            <person name="Amann R."/>
            <person name="Jetten M.S.M."/>
            <person name="Mascher T."/>
            <person name="Medema M.H."/>
            <person name="Devos D.P."/>
            <person name="Kaster A.-K."/>
            <person name="Ovreas L."/>
            <person name="Rohde M."/>
            <person name="Galperin M.Y."/>
            <person name="Jogler C."/>
        </authorList>
    </citation>
    <scope>NUCLEOTIDE SEQUENCE [LARGE SCALE GENOMIC DNA]</scope>
    <source>
        <strain evidence="2 3">Pan161</strain>
    </source>
</reference>
<name>A0A517VME8_9PLAN</name>
<protein>
    <recommendedName>
        <fullName evidence="1">Phosphoadenosine phosphosulphate reductase domain-containing protein</fullName>
    </recommendedName>
</protein>
<proteinExistence type="predicted"/>
<dbReference type="Proteomes" id="UP000316855">
    <property type="component" value="Chromosome"/>
</dbReference>
<dbReference type="GO" id="GO:0003824">
    <property type="term" value="F:catalytic activity"/>
    <property type="evidence" value="ECO:0007669"/>
    <property type="project" value="InterPro"/>
</dbReference>
<dbReference type="EMBL" id="CP036343">
    <property type="protein sequence ID" value="QDT94184.1"/>
    <property type="molecule type" value="Genomic_DNA"/>
</dbReference>
<dbReference type="AlphaFoldDB" id="A0A517VME8"/>
<dbReference type="PANTHER" id="PTHR43196">
    <property type="entry name" value="SULFATE ADENYLYLTRANSFERASE SUBUNIT 2"/>
    <property type="match status" value="1"/>
</dbReference>
<sequence>MKHVIGFSGGVDSQACLWWMRQKFGDEDIIAMNSDVGGHEHPVTTEFIRQFSETVFPVVQVTPLIKDLGTRGTRPGKTRDRRQEFDDNDVLTFDRLAYIKQRFPSRKAQFCTEHLKLAPQRRWCNENLRDKGIEFERYTGVRCDESDARKNTPEGKWDDYFKCQIHYPIRCWTKQECFSVLKKAGEEVNPLYRMGFNRVGCAPCINASKADVREWNARFPEMIDKVREWEQRVRRTFFAPCVPGMRINWIDDVVRWSKTAFGGKQPMLPIVEVEAAAGMCSSSYGLCE</sequence>
<dbReference type="Pfam" id="PF01507">
    <property type="entry name" value="PAPS_reduct"/>
    <property type="match status" value="1"/>
</dbReference>
<evidence type="ECO:0000313" key="2">
    <source>
        <dbReference type="EMBL" id="QDT94184.1"/>
    </source>
</evidence>
<gene>
    <name evidence="2" type="ORF">Pan161_58770</name>
</gene>
<keyword evidence="3" id="KW-1185">Reference proteome</keyword>
<dbReference type="PANTHER" id="PTHR43196:SF2">
    <property type="entry name" value="PHOSPHOADENOSINE PHOSPHOSULFATE REDUCTASE"/>
    <property type="match status" value="1"/>
</dbReference>
<dbReference type="Gene3D" id="3.40.50.620">
    <property type="entry name" value="HUPs"/>
    <property type="match status" value="1"/>
</dbReference>
<accession>A0A517VME8</accession>
<dbReference type="InterPro" id="IPR014729">
    <property type="entry name" value="Rossmann-like_a/b/a_fold"/>
</dbReference>
<dbReference type="InterPro" id="IPR050128">
    <property type="entry name" value="Sulfate_adenylyltrnsfr_sub2"/>
</dbReference>